<dbReference type="CDD" id="cd06173">
    <property type="entry name" value="MFS_MefA_like"/>
    <property type="match status" value="1"/>
</dbReference>
<dbReference type="SUPFAM" id="SSF103473">
    <property type="entry name" value="MFS general substrate transporter"/>
    <property type="match status" value="1"/>
</dbReference>
<evidence type="ECO:0000256" key="5">
    <source>
        <dbReference type="ARBA" id="ARBA00022989"/>
    </source>
</evidence>
<evidence type="ECO:0000256" key="3">
    <source>
        <dbReference type="ARBA" id="ARBA00022475"/>
    </source>
</evidence>
<keyword evidence="6 7" id="KW-0472">Membrane</keyword>
<feature type="transmembrane region" description="Helical" evidence="7">
    <location>
        <begin position="67"/>
        <end position="88"/>
    </location>
</feature>
<sequence length="423" mass="45794">MANHSEQQIPTGLRNRVATKFGALSNPKYRRYWLGSLASVGAIQIVTMAQGWLIVDKLGGSELDVGVLGGATAVPTILVSLFGGVFADRVDRRKLIMGVSAASTALLMLLAILDATSTIMIWHVVVIASVQGLVMGFDGPVRSSYFPLLIERKHMTSAVVLGTVMWQFSRLVTPIMGGFIIRYGGTEAVFFVGVLGWASMLLVMISLKVSSLPVDKSRNVMGDIIEGVRFIRSRRDFVLLIGLTYATHFFGMQYLQLMPFFAKRFEREADGYGIMLSALGLGALTGTFVVGRIRSKSNIGYIMLGGSMVFAVAVIAFAFARSFYVSIGFLFIGGLANTIFFVVAMTVLQLRVPEHMRGRVMGIYTITFSFIPLGGAMGGVIASIYDERIAVALGAVILASIFLLVGITQPVIRNLNGTNLEKV</sequence>
<dbReference type="PANTHER" id="PTHR23513">
    <property type="entry name" value="INTEGRAL MEMBRANE EFFLUX PROTEIN-RELATED"/>
    <property type="match status" value="1"/>
</dbReference>
<feature type="transmembrane region" description="Helical" evidence="7">
    <location>
        <begin position="119"/>
        <end position="137"/>
    </location>
</feature>
<evidence type="ECO:0000256" key="2">
    <source>
        <dbReference type="ARBA" id="ARBA00022448"/>
    </source>
</evidence>
<feature type="transmembrane region" description="Helical" evidence="7">
    <location>
        <begin position="95"/>
        <end position="113"/>
    </location>
</feature>
<dbReference type="PROSITE" id="PS50850">
    <property type="entry name" value="MFS"/>
    <property type="match status" value="1"/>
</dbReference>
<name>A0A381U069_9ZZZZ</name>
<feature type="transmembrane region" description="Helical" evidence="7">
    <location>
        <begin position="188"/>
        <end position="207"/>
    </location>
</feature>
<evidence type="ECO:0000256" key="7">
    <source>
        <dbReference type="SAM" id="Phobius"/>
    </source>
</evidence>
<feature type="transmembrane region" description="Helical" evidence="7">
    <location>
        <begin position="237"/>
        <end position="257"/>
    </location>
</feature>
<feature type="transmembrane region" description="Helical" evidence="7">
    <location>
        <begin position="158"/>
        <end position="182"/>
    </location>
</feature>
<dbReference type="InterPro" id="IPR036259">
    <property type="entry name" value="MFS_trans_sf"/>
</dbReference>
<dbReference type="GO" id="GO:0022857">
    <property type="term" value="F:transmembrane transporter activity"/>
    <property type="evidence" value="ECO:0007669"/>
    <property type="project" value="InterPro"/>
</dbReference>
<feature type="transmembrane region" description="Helical" evidence="7">
    <location>
        <begin position="272"/>
        <end position="291"/>
    </location>
</feature>
<evidence type="ECO:0000256" key="4">
    <source>
        <dbReference type="ARBA" id="ARBA00022692"/>
    </source>
</evidence>
<keyword evidence="4 7" id="KW-0812">Transmembrane</keyword>
<dbReference type="EMBL" id="UINC01005483">
    <property type="protein sequence ID" value="SVA21615.1"/>
    <property type="molecule type" value="Genomic_DNA"/>
</dbReference>
<comment type="subcellular location">
    <subcellularLocation>
        <location evidence="1">Cell membrane</location>
        <topology evidence="1">Multi-pass membrane protein</topology>
    </subcellularLocation>
</comment>
<keyword evidence="5 7" id="KW-1133">Transmembrane helix</keyword>
<accession>A0A381U069</accession>
<keyword evidence="2" id="KW-0813">Transport</keyword>
<organism evidence="9">
    <name type="scientific">marine metagenome</name>
    <dbReference type="NCBI Taxonomy" id="408172"/>
    <lineage>
        <taxon>unclassified sequences</taxon>
        <taxon>metagenomes</taxon>
        <taxon>ecological metagenomes</taxon>
    </lineage>
</organism>
<feature type="transmembrane region" description="Helical" evidence="7">
    <location>
        <begin position="298"/>
        <end position="320"/>
    </location>
</feature>
<evidence type="ECO:0000256" key="6">
    <source>
        <dbReference type="ARBA" id="ARBA00023136"/>
    </source>
</evidence>
<feature type="transmembrane region" description="Helical" evidence="7">
    <location>
        <begin position="391"/>
        <end position="412"/>
    </location>
</feature>
<feature type="transmembrane region" description="Helical" evidence="7">
    <location>
        <begin position="360"/>
        <end position="385"/>
    </location>
</feature>
<evidence type="ECO:0000259" key="8">
    <source>
        <dbReference type="PROSITE" id="PS50850"/>
    </source>
</evidence>
<proteinExistence type="predicted"/>
<feature type="transmembrane region" description="Helical" evidence="7">
    <location>
        <begin position="326"/>
        <end position="348"/>
    </location>
</feature>
<feature type="domain" description="Major facilitator superfamily (MFS) profile" evidence="8">
    <location>
        <begin position="28"/>
        <end position="413"/>
    </location>
</feature>
<evidence type="ECO:0000256" key="1">
    <source>
        <dbReference type="ARBA" id="ARBA00004651"/>
    </source>
</evidence>
<dbReference type="PANTHER" id="PTHR23513:SF11">
    <property type="entry name" value="STAPHYLOFERRIN A TRANSPORTER"/>
    <property type="match status" value="1"/>
</dbReference>
<dbReference type="Pfam" id="PF05977">
    <property type="entry name" value="MFS_3"/>
    <property type="match status" value="1"/>
</dbReference>
<protein>
    <recommendedName>
        <fullName evidence="8">Major facilitator superfamily (MFS) profile domain-containing protein</fullName>
    </recommendedName>
</protein>
<evidence type="ECO:0000313" key="9">
    <source>
        <dbReference type="EMBL" id="SVA21615.1"/>
    </source>
</evidence>
<reference evidence="9" key="1">
    <citation type="submission" date="2018-05" db="EMBL/GenBank/DDBJ databases">
        <authorList>
            <person name="Lanie J.A."/>
            <person name="Ng W.-L."/>
            <person name="Kazmierczak K.M."/>
            <person name="Andrzejewski T.M."/>
            <person name="Davidsen T.M."/>
            <person name="Wayne K.J."/>
            <person name="Tettelin H."/>
            <person name="Glass J.I."/>
            <person name="Rusch D."/>
            <person name="Podicherti R."/>
            <person name="Tsui H.-C.T."/>
            <person name="Winkler M.E."/>
        </authorList>
    </citation>
    <scope>NUCLEOTIDE SEQUENCE</scope>
</reference>
<dbReference type="InterPro" id="IPR010290">
    <property type="entry name" value="TM_effector"/>
</dbReference>
<dbReference type="GO" id="GO:0005886">
    <property type="term" value="C:plasma membrane"/>
    <property type="evidence" value="ECO:0007669"/>
    <property type="project" value="UniProtKB-SubCell"/>
</dbReference>
<gene>
    <name evidence="9" type="ORF">METZ01_LOCUS74469</name>
</gene>
<dbReference type="AlphaFoldDB" id="A0A381U069"/>
<feature type="transmembrane region" description="Helical" evidence="7">
    <location>
        <begin position="32"/>
        <end position="55"/>
    </location>
</feature>
<keyword evidence="3" id="KW-1003">Cell membrane</keyword>
<dbReference type="Gene3D" id="1.20.1250.20">
    <property type="entry name" value="MFS general substrate transporter like domains"/>
    <property type="match status" value="1"/>
</dbReference>
<dbReference type="InterPro" id="IPR020846">
    <property type="entry name" value="MFS_dom"/>
</dbReference>